<dbReference type="AlphaFoldDB" id="A0A699JI26"/>
<dbReference type="InterPro" id="IPR001810">
    <property type="entry name" value="F-box_dom"/>
</dbReference>
<dbReference type="Gene3D" id="1.20.1280.50">
    <property type="match status" value="1"/>
</dbReference>
<evidence type="ECO:0000313" key="2">
    <source>
        <dbReference type="EMBL" id="GFA38145.1"/>
    </source>
</evidence>
<feature type="non-terminal residue" evidence="2">
    <location>
        <position position="150"/>
    </location>
</feature>
<name>A0A699JI26_TANCI</name>
<accession>A0A699JI26</accession>
<gene>
    <name evidence="2" type="ORF">Tci_610117</name>
</gene>
<sequence length="150" mass="17684">MGRRESKCSWERFLESDNGIFDNNDSISRLPETVLHHVVSFLPTLEKDQARFLSRKWRRIAAQSQKKLSLTRRRLDEQELSRILGGLLPLELSTPHLENIRFLGPRIRPCRMEFGICKRLKKDEFKWGCHEHHDVYGLRQNFPPSSTLDS</sequence>
<evidence type="ECO:0000259" key="1">
    <source>
        <dbReference type="PROSITE" id="PS50181"/>
    </source>
</evidence>
<dbReference type="EMBL" id="BKCJ010414289">
    <property type="protein sequence ID" value="GFA38145.1"/>
    <property type="molecule type" value="Genomic_DNA"/>
</dbReference>
<organism evidence="2">
    <name type="scientific">Tanacetum cinerariifolium</name>
    <name type="common">Dalmatian daisy</name>
    <name type="synonym">Chrysanthemum cinerariifolium</name>
    <dbReference type="NCBI Taxonomy" id="118510"/>
    <lineage>
        <taxon>Eukaryota</taxon>
        <taxon>Viridiplantae</taxon>
        <taxon>Streptophyta</taxon>
        <taxon>Embryophyta</taxon>
        <taxon>Tracheophyta</taxon>
        <taxon>Spermatophyta</taxon>
        <taxon>Magnoliopsida</taxon>
        <taxon>eudicotyledons</taxon>
        <taxon>Gunneridae</taxon>
        <taxon>Pentapetalae</taxon>
        <taxon>asterids</taxon>
        <taxon>campanulids</taxon>
        <taxon>Asterales</taxon>
        <taxon>Asteraceae</taxon>
        <taxon>Asteroideae</taxon>
        <taxon>Anthemideae</taxon>
        <taxon>Anthemidinae</taxon>
        <taxon>Tanacetum</taxon>
    </lineage>
</organism>
<comment type="caution">
    <text evidence="2">The sequence shown here is derived from an EMBL/GenBank/DDBJ whole genome shotgun (WGS) entry which is preliminary data.</text>
</comment>
<dbReference type="SUPFAM" id="SSF81383">
    <property type="entry name" value="F-box domain"/>
    <property type="match status" value="1"/>
</dbReference>
<reference evidence="2" key="1">
    <citation type="journal article" date="2019" name="Sci. Rep.">
        <title>Draft genome of Tanacetum cinerariifolium, the natural source of mosquito coil.</title>
        <authorList>
            <person name="Yamashiro T."/>
            <person name="Shiraishi A."/>
            <person name="Satake H."/>
            <person name="Nakayama K."/>
        </authorList>
    </citation>
    <scope>NUCLEOTIDE SEQUENCE</scope>
</reference>
<feature type="domain" description="F-box" evidence="1">
    <location>
        <begin position="24"/>
        <end position="75"/>
    </location>
</feature>
<dbReference type="InterPro" id="IPR036047">
    <property type="entry name" value="F-box-like_dom_sf"/>
</dbReference>
<protein>
    <recommendedName>
        <fullName evidence="1">F-box domain-containing protein</fullName>
    </recommendedName>
</protein>
<dbReference type="Pfam" id="PF00646">
    <property type="entry name" value="F-box"/>
    <property type="match status" value="1"/>
</dbReference>
<proteinExistence type="predicted"/>
<dbReference type="PROSITE" id="PS50181">
    <property type="entry name" value="FBOX"/>
    <property type="match status" value="1"/>
</dbReference>